<comment type="caution">
    <text evidence="1">The sequence shown here is derived from an EMBL/GenBank/DDBJ whole genome shotgun (WGS) entry which is preliminary data.</text>
</comment>
<organism evidence="1 2">
    <name type="scientific">Caballeronia sordidicola</name>
    <name type="common">Burkholderia sordidicola</name>
    <dbReference type="NCBI Taxonomy" id="196367"/>
    <lineage>
        <taxon>Bacteria</taxon>
        <taxon>Pseudomonadati</taxon>
        <taxon>Pseudomonadota</taxon>
        <taxon>Betaproteobacteria</taxon>
        <taxon>Burkholderiales</taxon>
        <taxon>Burkholderiaceae</taxon>
        <taxon>Caballeronia</taxon>
    </lineage>
</organism>
<dbReference type="AlphaFoldDB" id="A0A226WM10"/>
<gene>
    <name evidence="1" type="ORF">BSU04_46075</name>
</gene>
<protein>
    <submittedName>
        <fullName evidence="1">Uncharacterized protein</fullName>
    </submittedName>
</protein>
<evidence type="ECO:0000313" key="1">
    <source>
        <dbReference type="EMBL" id="OXC71628.1"/>
    </source>
</evidence>
<name>A0A226WM10_CABSO</name>
<proteinExistence type="predicted"/>
<dbReference type="EMBL" id="MTHB01000302">
    <property type="protein sequence ID" value="OXC71628.1"/>
    <property type="molecule type" value="Genomic_DNA"/>
</dbReference>
<dbReference type="Proteomes" id="UP000214720">
    <property type="component" value="Unassembled WGS sequence"/>
</dbReference>
<sequence>MVLAGFGGSDGRLLITVPYPEQPVTPLDGAIQLLNVVYDR</sequence>
<evidence type="ECO:0000313" key="2">
    <source>
        <dbReference type="Proteomes" id="UP000214720"/>
    </source>
</evidence>
<accession>A0A226WM10</accession>
<reference evidence="2" key="1">
    <citation type="submission" date="2017-01" db="EMBL/GenBank/DDBJ databases">
        <title>Genome Analysis of Deinococcus marmoris KOPRI26562.</title>
        <authorList>
            <person name="Kim J.H."/>
            <person name="Oh H.-M."/>
        </authorList>
    </citation>
    <scope>NUCLEOTIDE SEQUENCE [LARGE SCALE GENOMIC DNA]</scope>
    <source>
        <strain evidence="2">PAMC 26633</strain>
    </source>
</reference>